<comment type="caution">
    <text evidence="14">The sequence shown here is derived from an EMBL/GenBank/DDBJ whole genome shotgun (WGS) entry which is preliminary data.</text>
</comment>
<keyword evidence="5" id="KW-0479">Metal-binding</keyword>
<dbReference type="Proteomes" id="UP001610446">
    <property type="component" value="Unassembled WGS sequence"/>
</dbReference>
<organism evidence="14 15">
    <name type="scientific">Aspergillus pseudoustus</name>
    <dbReference type="NCBI Taxonomy" id="1810923"/>
    <lineage>
        <taxon>Eukaryota</taxon>
        <taxon>Fungi</taxon>
        <taxon>Dikarya</taxon>
        <taxon>Ascomycota</taxon>
        <taxon>Pezizomycotina</taxon>
        <taxon>Eurotiomycetes</taxon>
        <taxon>Eurotiomycetidae</taxon>
        <taxon>Eurotiales</taxon>
        <taxon>Aspergillaceae</taxon>
        <taxon>Aspergillus</taxon>
        <taxon>Aspergillus subgen. Nidulantes</taxon>
    </lineage>
</organism>
<feature type="chain" id="PRO_5045794631" description="alpha-amylase" evidence="12">
    <location>
        <begin position="26"/>
        <end position="559"/>
    </location>
</feature>
<evidence type="ECO:0000256" key="11">
    <source>
        <dbReference type="ARBA" id="ARBA00023295"/>
    </source>
</evidence>
<proteinExistence type="inferred from homology"/>
<feature type="domain" description="Glycosyl hydrolase family 13 catalytic" evidence="13">
    <location>
        <begin position="38"/>
        <end position="396"/>
    </location>
</feature>
<evidence type="ECO:0000256" key="12">
    <source>
        <dbReference type="SAM" id="SignalP"/>
    </source>
</evidence>
<dbReference type="SMART" id="SM00642">
    <property type="entry name" value="Aamy"/>
    <property type="match status" value="1"/>
</dbReference>
<evidence type="ECO:0000256" key="4">
    <source>
        <dbReference type="ARBA" id="ARBA00012595"/>
    </source>
</evidence>
<evidence type="ECO:0000259" key="13">
    <source>
        <dbReference type="SMART" id="SM00642"/>
    </source>
</evidence>
<dbReference type="InterPro" id="IPR006047">
    <property type="entry name" value="GH13_cat_dom"/>
</dbReference>
<evidence type="ECO:0000256" key="10">
    <source>
        <dbReference type="ARBA" id="ARBA00023277"/>
    </source>
</evidence>
<evidence type="ECO:0000313" key="14">
    <source>
        <dbReference type="EMBL" id="KAL2843502.1"/>
    </source>
</evidence>
<keyword evidence="10" id="KW-0119">Carbohydrate metabolism</keyword>
<reference evidence="14 15" key="1">
    <citation type="submission" date="2024-07" db="EMBL/GenBank/DDBJ databases">
        <title>Section-level genome sequencing and comparative genomics of Aspergillus sections Usti and Cavernicolus.</title>
        <authorList>
            <consortium name="Lawrence Berkeley National Laboratory"/>
            <person name="Nybo J.L."/>
            <person name="Vesth T.C."/>
            <person name="Theobald S."/>
            <person name="Frisvad J.C."/>
            <person name="Larsen T.O."/>
            <person name="Kjaerboelling I."/>
            <person name="Rothschild-Mancinelli K."/>
            <person name="Lyhne E.K."/>
            <person name="Kogle M.E."/>
            <person name="Barry K."/>
            <person name="Clum A."/>
            <person name="Na H."/>
            <person name="Ledsgaard L."/>
            <person name="Lin J."/>
            <person name="Lipzen A."/>
            <person name="Kuo A."/>
            <person name="Riley R."/>
            <person name="Mondo S."/>
            <person name="Labutti K."/>
            <person name="Haridas S."/>
            <person name="Pangalinan J."/>
            <person name="Salamov A.A."/>
            <person name="Simmons B.A."/>
            <person name="Magnuson J.K."/>
            <person name="Chen J."/>
            <person name="Drula E."/>
            <person name="Henrissat B."/>
            <person name="Wiebenga A."/>
            <person name="Lubbers R.J."/>
            <person name="Gomes A.C."/>
            <person name="Makela M.R."/>
            <person name="Stajich J."/>
            <person name="Grigoriev I.V."/>
            <person name="Mortensen U.H."/>
            <person name="De Vries R.P."/>
            <person name="Baker S.E."/>
            <person name="Andersen M.R."/>
        </authorList>
    </citation>
    <scope>NUCLEOTIDE SEQUENCE [LARGE SCALE GENOMIC DNA]</scope>
    <source>
        <strain evidence="14 15">CBS 123904</strain>
    </source>
</reference>
<evidence type="ECO:0000256" key="2">
    <source>
        <dbReference type="ARBA" id="ARBA00001913"/>
    </source>
</evidence>
<dbReference type="Pfam" id="PF09260">
    <property type="entry name" value="A_amylase_dom_C"/>
    <property type="match status" value="1"/>
</dbReference>
<keyword evidence="6 14" id="KW-0378">Hydrolase</keyword>
<comment type="cofactor">
    <cofactor evidence="2">
        <name>Ca(2+)</name>
        <dbReference type="ChEBI" id="CHEBI:29108"/>
    </cofactor>
</comment>
<dbReference type="PIRSF" id="PIRSF001024">
    <property type="entry name" value="Alph-amyl_fung"/>
    <property type="match status" value="1"/>
</dbReference>
<evidence type="ECO:0000256" key="3">
    <source>
        <dbReference type="ARBA" id="ARBA00008061"/>
    </source>
</evidence>
<evidence type="ECO:0000256" key="1">
    <source>
        <dbReference type="ARBA" id="ARBA00000548"/>
    </source>
</evidence>
<keyword evidence="7" id="KW-0106">Calcium</keyword>
<dbReference type="InterPro" id="IPR013777">
    <property type="entry name" value="A-amylase-like"/>
</dbReference>
<keyword evidence="12" id="KW-0732">Signal</keyword>
<evidence type="ECO:0000256" key="6">
    <source>
        <dbReference type="ARBA" id="ARBA00022801"/>
    </source>
</evidence>
<dbReference type="Gene3D" id="2.60.40.1180">
    <property type="entry name" value="Golgi alpha-mannosidase II"/>
    <property type="match status" value="1"/>
</dbReference>
<dbReference type="SUPFAM" id="SSF51011">
    <property type="entry name" value="Glycosyl hydrolase domain"/>
    <property type="match status" value="1"/>
</dbReference>
<keyword evidence="11" id="KW-0326">Glycosidase</keyword>
<dbReference type="CDD" id="cd11319">
    <property type="entry name" value="AmyAc_euk_AmyA"/>
    <property type="match status" value="1"/>
</dbReference>
<dbReference type="InterPro" id="IPR013780">
    <property type="entry name" value="Glyco_hydro_b"/>
</dbReference>
<dbReference type="InterPro" id="IPR017853">
    <property type="entry name" value="GH"/>
</dbReference>
<comment type="catalytic activity">
    <reaction evidence="1">
        <text>Endohydrolysis of (1-&gt;4)-alpha-D-glucosidic linkages in polysaccharides containing three or more (1-&gt;4)-alpha-linked D-glucose units.</text>
        <dbReference type="EC" id="3.2.1.1"/>
    </reaction>
</comment>
<name>A0ABR4JTZ6_9EURO</name>
<dbReference type="InterPro" id="IPR015340">
    <property type="entry name" value="A_amylase_C_dom"/>
</dbReference>
<evidence type="ECO:0000256" key="7">
    <source>
        <dbReference type="ARBA" id="ARBA00022837"/>
    </source>
</evidence>
<keyword evidence="9" id="KW-0325">Glycoprotein</keyword>
<dbReference type="EC" id="3.2.1.1" evidence="4"/>
<sequence>MGLYKDLIYWLGASTLVSLPISASAAHAEAWKTRSIYQAMTDRFARTDGSMTHVCNATDGVYCGGTWRGMINHLNYIQGMGFDAVMISPIIKNIEGKVSYGEAYHGYWAEDMYALNPHFGTHQDLLDLSRALHNRGMFLMMDTVINNMAFMTNGGNPATDVNYTSLIPFNRLDFYHPYCKITDWSDYPLAQRCWTGDDIVSLPDLKTEDEKVQNILGMWIQEMISTYSIDGLRLDAAKHITPEFLPKFQELANTFITGEVYEKSVDIICNYQEDISSVTNYPIYFALLDAFTLGNTDSLPNQVETMKNSCPNITSLTTFSENHDIARFASMKSDITLAKNILTFTLLFDGIPIIYQGQEQHFSGARDPENREALWLSSYNTSSPLYNLTATLNKLRKHAIQIDPDYYISTQTYPVYRGSSEMAFRKGREGRHVVMVLSTQGSQSGAYTIRMMNGYQPSYVVMDVLSCRTWTVNDMGELRLDMDKGEPRVLYPEALMRGSGLCGYEEEKVTYLDFVNKSYMPPSTEEDVSSSAGALGTRAVEVSWLALVGLFLGLVVFGI</sequence>
<feature type="signal peptide" evidence="12">
    <location>
        <begin position="1"/>
        <end position="25"/>
    </location>
</feature>
<accession>A0ABR4JTZ6</accession>
<evidence type="ECO:0000256" key="9">
    <source>
        <dbReference type="ARBA" id="ARBA00023180"/>
    </source>
</evidence>
<dbReference type="SUPFAM" id="SSF51445">
    <property type="entry name" value="(Trans)glycosidases"/>
    <property type="match status" value="1"/>
</dbReference>
<dbReference type="PANTHER" id="PTHR10357:SF218">
    <property type="entry name" value="ALPHA-AMYLASE"/>
    <property type="match status" value="1"/>
</dbReference>
<dbReference type="Gene3D" id="3.20.20.80">
    <property type="entry name" value="Glycosidases"/>
    <property type="match status" value="1"/>
</dbReference>
<evidence type="ECO:0000256" key="5">
    <source>
        <dbReference type="ARBA" id="ARBA00022723"/>
    </source>
</evidence>
<dbReference type="Pfam" id="PF00128">
    <property type="entry name" value="Alpha-amylase"/>
    <property type="match status" value="1"/>
</dbReference>
<dbReference type="EMBL" id="JBFXLU010000089">
    <property type="protein sequence ID" value="KAL2843502.1"/>
    <property type="molecule type" value="Genomic_DNA"/>
</dbReference>
<protein>
    <recommendedName>
        <fullName evidence="4">alpha-amylase</fullName>
        <ecNumber evidence="4">3.2.1.1</ecNumber>
    </recommendedName>
</protein>
<evidence type="ECO:0000256" key="8">
    <source>
        <dbReference type="ARBA" id="ARBA00023157"/>
    </source>
</evidence>
<dbReference type="PANTHER" id="PTHR10357">
    <property type="entry name" value="ALPHA-AMYLASE FAMILY MEMBER"/>
    <property type="match status" value="1"/>
</dbReference>
<dbReference type="GO" id="GO:0016787">
    <property type="term" value="F:hydrolase activity"/>
    <property type="evidence" value="ECO:0007669"/>
    <property type="project" value="UniProtKB-KW"/>
</dbReference>
<comment type="similarity">
    <text evidence="3">Belongs to the glycosyl hydrolase 13 family.</text>
</comment>
<gene>
    <name evidence="14" type="ORF">BJY01DRAFT_248603</name>
</gene>
<keyword evidence="15" id="KW-1185">Reference proteome</keyword>
<keyword evidence="8" id="KW-1015">Disulfide bond</keyword>
<evidence type="ECO:0000313" key="15">
    <source>
        <dbReference type="Proteomes" id="UP001610446"/>
    </source>
</evidence>